<organism evidence="4 5">
    <name type="scientific">Schumannella soli</name>
    <dbReference type="NCBI Taxonomy" id="2590779"/>
    <lineage>
        <taxon>Bacteria</taxon>
        <taxon>Bacillati</taxon>
        <taxon>Actinomycetota</taxon>
        <taxon>Actinomycetes</taxon>
        <taxon>Micrococcales</taxon>
        <taxon>Microbacteriaceae</taxon>
        <taxon>Schumannella</taxon>
    </lineage>
</organism>
<feature type="transmembrane region" description="Helical" evidence="2">
    <location>
        <begin position="64"/>
        <end position="86"/>
    </location>
</feature>
<feature type="domain" description="TadE-like" evidence="3">
    <location>
        <begin position="58"/>
        <end position="100"/>
    </location>
</feature>
<evidence type="ECO:0000256" key="2">
    <source>
        <dbReference type="SAM" id="Phobius"/>
    </source>
</evidence>
<feature type="compositionally biased region" description="Basic and acidic residues" evidence="1">
    <location>
        <begin position="13"/>
        <end position="24"/>
    </location>
</feature>
<keyword evidence="2" id="KW-1133">Transmembrane helix</keyword>
<sequence length="159" mass="15505">MTGRGRRAGSGGDADRSRELRSAEGQDAIRAADVSGWAGRRGPFGRGGLVSALRAQHGGAAAEFAIVLPAVLAALALCLGAVQLAATQLRAQDAAADAARAWARGDDASLAGRALGSASVARSDEGDLVCATVTARAAGAAGVLGLDVSARGCALGGGL</sequence>
<dbReference type="NCBIfam" id="NF041390">
    <property type="entry name" value="TadE_Rv3655c"/>
    <property type="match status" value="1"/>
</dbReference>
<dbReference type="AlphaFoldDB" id="A0A506Y405"/>
<evidence type="ECO:0000256" key="1">
    <source>
        <dbReference type="SAM" id="MobiDB-lite"/>
    </source>
</evidence>
<gene>
    <name evidence="4" type="ORF">FJ657_01015</name>
</gene>
<accession>A0A506Y405</accession>
<feature type="region of interest" description="Disordered" evidence="1">
    <location>
        <begin position="1"/>
        <end position="25"/>
    </location>
</feature>
<protein>
    <recommendedName>
        <fullName evidence="3">TadE-like domain-containing protein</fullName>
    </recommendedName>
</protein>
<dbReference type="InterPro" id="IPR049790">
    <property type="entry name" value="Rv3655c/TadE"/>
</dbReference>
<dbReference type="InterPro" id="IPR012495">
    <property type="entry name" value="TadE-like_dom"/>
</dbReference>
<dbReference type="Pfam" id="PF07811">
    <property type="entry name" value="TadE"/>
    <property type="match status" value="1"/>
</dbReference>
<evidence type="ECO:0000313" key="4">
    <source>
        <dbReference type="EMBL" id="TPW77316.1"/>
    </source>
</evidence>
<evidence type="ECO:0000259" key="3">
    <source>
        <dbReference type="Pfam" id="PF07811"/>
    </source>
</evidence>
<dbReference type="Proteomes" id="UP000316252">
    <property type="component" value="Unassembled WGS sequence"/>
</dbReference>
<keyword evidence="5" id="KW-1185">Reference proteome</keyword>
<name>A0A506Y405_9MICO</name>
<evidence type="ECO:0000313" key="5">
    <source>
        <dbReference type="Proteomes" id="UP000316252"/>
    </source>
</evidence>
<comment type="caution">
    <text evidence="4">The sequence shown here is derived from an EMBL/GenBank/DDBJ whole genome shotgun (WGS) entry which is preliminary data.</text>
</comment>
<reference evidence="4 5" key="1">
    <citation type="submission" date="2019-06" db="EMBL/GenBank/DDBJ databases">
        <authorList>
            <person name="Li F."/>
        </authorList>
    </citation>
    <scope>NUCLEOTIDE SEQUENCE [LARGE SCALE GENOMIC DNA]</scope>
    <source>
        <strain evidence="4 5">10F1D-1</strain>
    </source>
</reference>
<keyword evidence="2" id="KW-0472">Membrane</keyword>
<keyword evidence="2" id="KW-0812">Transmembrane</keyword>
<proteinExistence type="predicted"/>
<dbReference type="EMBL" id="VHQG01000001">
    <property type="protein sequence ID" value="TPW77316.1"/>
    <property type="molecule type" value="Genomic_DNA"/>
</dbReference>